<dbReference type="GO" id="GO:0004674">
    <property type="term" value="F:protein serine/threonine kinase activity"/>
    <property type="evidence" value="ECO:0007669"/>
    <property type="project" value="UniProtKB-KW"/>
</dbReference>
<keyword evidence="5 11" id="KW-0547">Nucleotide-binding</keyword>
<keyword evidence="3 14" id="KW-0723">Serine/threonine-protein kinase</keyword>
<evidence type="ECO:0000256" key="7">
    <source>
        <dbReference type="ARBA" id="ARBA00022840"/>
    </source>
</evidence>
<keyword evidence="4 14" id="KW-0808">Transferase</keyword>
<evidence type="ECO:0000256" key="15">
    <source>
        <dbReference type="SAM" id="MobiDB-lite"/>
    </source>
</evidence>
<comment type="catalytic activity">
    <reaction evidence="9 14">
        <text>L-seryl-[protein] + ATP = O-phospho-L-seryl-[protein] + ADP + H(+)</text>
        <dbReference type="Rhea" id="RHEA:17989"/>
        <dbReference type="Rhea" id="RHEA-COMP:9863"/>
        <dbReference type="Rhea" id="RHEA-COMP:11604"/>
        <dbReference type="ChEBI" id="CHEBI:15378"/>
        <dbReference type="ChEBI" id="CHEBI:29999"/>
        <dbReference type="ChEBI" id="CHEBI:30616"/>
        <dbReference type="ChEBI" id="CHEBI:83421"/>
        <dbReference type="ChEBI" id="CHEBI:456216"/>
        <dbReference type="EC" id="2.7.11.1"/>
    </reaction>
</comment>
<feature type="compositionally biased region" description="Basic and acidic residues" evidence="15">
    <location>
        <begin position="45"/>
        <end position="73"/>
    </location>
</feature>
<dbReference type="STRING" id="988480.A0A075AX83"/>
<feature type="region of interest" description="Disordered" evidence="15">
    <location>
        <begin position="28"/>
        <end position="84"/>
    </location>
</feature>
<dbReference type="GO" id="GO:0005524">
    <property type="term" value="F:ATP binding"/>
    <property type="evidence" value="ECO:0007669"/>
    <property type="project" value="UniProtKB-UniRule"/>
</dbReference>
<reference evidence="17 18" key="1">
    <citation type="journal article" date="2013" name="Curr. Biol.">
        <title>Shared signatures of parasitism and phylogenomics unite Cryptomycota and microsporidia.</title>
        <authorList>
            <person name="James T.Y."/>
            <person name="Pelin A."/>
            <person name="Bonen L."/>
            <person name="Ahrendt S."/>
            <person name="Sain D."/>
            <person name="Corradi N."/>
            <person name="Stajich J.E."/>
        </authorList>
    </citation>
    <scope>NUCLEOTIDE SEQUENCE [LARGE SCALE GENOMIC DNA]</scope>
    <source>
        <strain evidence="17 18">CSF55</strain>
    </source>
</reference>
<comment type="catalytic activity">
    <reaction evidence="8 14">
        <text>L-threonyl-[protein] + ATP = O-phospho-L-threonyl-[protein] + ADP + H(+)</text>
        <dbReference type="Rhea" id="RHEA:46608"/>
        <dbReference type="Rhea" id="RHEA-COMP:11060"/>
        <dbReference type="Rhea" id="RHEA-COMP:11605"/>
        <dbReference type="ChEBI" id="CHEBI:15378"/>
        <dbReference type="ChEBI" id="CHEBI:30013"/>
        <dbReference type="ChEBI" id="CHEBI:30616"/>
        <dbReference type="ChEBI" id="CHEBI:61977"/>
        <dbReference type="ChEBI" id="CHEBI:456216"/>
        <dbReference type="EC" id="2.7.11.1"/>
    </reaction>
</comment>
<dbReference type="CDD" id="cd14007">
    <property type="entry name" value="STKc_Aurora"/>
    <property type="match status" value="2"/>
</dbReference>
<dbReference type="GO" id="GO:0090266">
    <property type="term" value="P:regulation of mitotic cell cycle spindle assembly checkpoint"/>
    <property type="evidence" value="ECO:0007669"/>
    <property type="project" value="UniProtKB-ARBA"/>
</dbReference>
<evidence type="ECO:0000313" key="17">
    <source>
        <dbReference type="EMBL" id="EPZ34935.1"/>
    </source>
</evidence>
<dbReference type="FunFam" id="3.30.200.20:FF:000042">
    <property type="entry name" value="Aurora kinase A"/>
    <property type="match status" value="2"/>
</dbReference>
<gene>
    <name evidence="17" type="ORF">O9G_001665</name>
</gene>
<dbReference type="InterPro" id="IPR008271">
    <property type="entry name" value="Ser/Thr_kinase_AS"/>
</dbReference>
<evidence type="ECO:0000256" key="4">
    <source>
        <dbReference type="ARBA" id="ARBA00022679"/>
    </source>
</evidence>
<dbReference type="PANTHER" id="PTHR24350">
    <property type="entry name" value="SERINE/THREONINE-PROTEIN KINASE IAL-RELATED"/>
    <property type="match status" value="1"/>
</dbReference>
<sequence>MPPNTIRHVESKIKNLALEKGKENIQKTAVKNATAKRGVTAKTQVKADSKQASEKNKPLLPKTRNDSTEKNEVQKSCTPTAPSTPCRLNKPSTGKWCIDDFEIAKILGQGKFGHVYLAREKRDKFIVALKVMFKSELVDYRFEKQFQREVEIQSQLEYESHPNVLKLYDYFFDEKRVFLIMEYAPGGELYKELTKQGRFTERESSKYIFQIANALNYLHQMNIIHRDIKPENILIGADGCLKIADFGWSIQVKNERRMTMCGTLDYLPPEMLEKKPHAQHVDLWTLGVLCYEFLCGCPPFEVSNGKASETYEKIKKVEFTIPLYISDQASDLIKKLLKHDPEDRINLTQVLSHPWIVKPRRWCLDDFEVGKPLGKGRFGHVYMAREKRSGYVVALKILFKTQLQSLQVECQLRREIEIQSHLRHPNILRLYGYFYDEKRVFLILEYAPKGELFKLLQITHKFSENVASRLANALRYLHGKHVIHRDIKPENILIGLDGQLKISDFGWSVHAPGQRRMTMCGTLDYLPPEMVVTVPHNHKVDLWSLGVLCFEFIVGSAPFEPDSGPETFPYTKTYHNIVHSDIKFPESVTDVAKDFIKGVSVNYIVAKLLRKDPEERFTIDQVLDHPWITMHNKTIL</sequence>
<dbReference type="SUPFAM" id="SSF56112">
    <property type="entry name" value="Protein kinase-like (PK-like)"/>
    <property type="match status" value="2"/>
</dbReference>
<feature type="binding site" evidence="11">
    <location>
        <position position="245"/>
    </location>
    <ligand>
        <name>ATP</name>
        <dbReference type="ChEBI" id="CHEBI:30616"/>
    </ligand>
</feature>
<dbReference type="GO" id="GO:0000776">
    <property type="term" value="C:kinetochore"/>
    <property type="evidence" value="ECO:0007669"/>
    <property type="project" value="UniProtKB-ARBA"/>
</dbReference>
<dbReference type="Pfam" id="PF00069">
    <property type="entry name" value="Pkinase"/>
    <property type="match status" value="2"/>
</dbReference>
<dbReference type="GO" id="GO:0045143">
    <property type="term" value="P:homologous chromosome segregation"/>
    <property type="evidence" value="ECO:0007669"/>
    <property type="project" value="UniProtKB-ARBA"/>
</dbReference>
<feature type="binding site" evidence="11 13">
    <location>
        <position position="130"/>
    </location>
    <ligand>
        <name>ATP</name>
        <dbReference type="ChEBI" id="CHEBI:30616"/>
    </ligand>
</feature>
<evidence type="ECO:0000256" key="12">
    <source>
        <dbReference type="PIRSR" id="PIRSR630616-3"/>
    </source>
</evidence>
<feature type="domain" description="Protein kinase" evidence="16">
    <location>
        <begin position="367"/>
        <end position="628"/>
    </location>
</feature>
<dbReference type="GO" id="GO:0008608">
    <property type="term" value="P:attachment of spindle microtubules to kinetochore"/>
    <property type="evidence" value="ECO:0007669"/>
    <property type="project" value="UniProtKB-ARBA"/>
</dbReference>
<evidence type="ECO:0000256" key="14">
    <source>
        <dbReference type="RuleBase" id="RU367134"/>
    </source>
</evidence>
<evidence type="ECO:0000256" key="5">
    <source>
        <dbReference type="ARBA" id="ARBA00022741"/>
    </source>
</evidence>
<dbReference type="Gene3D" id="1.10.510.10">
    <property type="entry name" value="Transferase(Phosphotransferase) domain 1"/>
    <property type="match status" value="2"/>
</dbReference>
<dbReference type="SMART" id="SM00220">
    <property type="entry name" value="S_TKc"/>
    <property type="match status" value="2"/>
</dbReference>
<evidence type="ECO:0000256" key="8">
    <source>
        <dbReference type="ARBA" id="ARBA00047899"/>
    </source>
</evidence>
<evidence type="ECO:0000256" key="2">
    <source>
        <dbReference type="ARBA" id="ARBA00021157"/>
    </source>
</evidence>
<dbReference type="AlphaFoldDB" id="A0A075AX83"/>
<evidence type="ECO:0000256" key="3">
    <source>
        <dbReference type="ARBA" id="ARBA00022527"/>
    </source>
</evidence>
<dbReference type="PROSITE" id="PS00108">
    <property type="entry name" value="PROTEIN_KINASE_ST"/>
    <property type="match status" value="2"/>
</dbReference>
<dbReference type="PROSITE" id="PS50011">
    <property type="entry name" value="PROTEIN_KINASE_DOM"/>
    <property type="match status" value="2"/>
</dbReference>
<keyword evidence="7 11" id="KW-0067">ATP-binding</keyword>
<dbReference type="EC" id="2.7.11.1" evidence="1 14"/>
<evidence type="ECO:0000259" key="16">
    <source>
        <dbReference type="PROSITE" id="PS50011"/>
    </source>
</evidence>
<dbReference type="InterPro" id="IPR030616">
    <property type="entry name" value="Aur-like"/>
</dbReference>
<feature type="compositionally biased region" description="Polar residues" evidence="15">
    <location>
        <begin position="74"/>
        <end position="83"/>
    </location>
</feature>
<dbReference type="FunFam" id="1.10.510.10:FF:000235">
    <property type="entry name" value="Serine/threonine-protein kinase ark1"/>
    <property type="match status" value="2"/>
</dbReference>
<keyword evidence="6 14" id="KW-0418">Kinase</keyword>
<evidence type="ECO:0000256" key="1">
    <source>
        <dbReference type="ARBA" id="ARBA00012513"/>
    </source>
</evidence>
<keyword evidence="18" id="KW-1185">Reference proteome</keyword>
<dbReference type="EMBL" id="KE560903">
    <property type="protein sequence ID" value="EPZ34935.1"/>
    <property type="molecule type" value="Genomic_DNA"/>
</dbReference>
<dbReference type="Proteomes" id="UP000030755">
    <property type="component" value="Unassembled WGS sequence"/>
</dbReference>
<feature type="binding site" evidence="11">
    <location>
        <position position="111"/>
    </location>
    <ligand>
        <name>ATP</name>
        <dbReference type="ChEBI" id="CHEBI:30616"/>
    </ligand>
</feature>
<dbReference type="Gene3D" id="3.30.200.20">
    <property type="entry name" value="Phosphorylase Kinase, domain 1"/>
    <property type="match status" value="1"/>
</dbReference>
<dbReference type="GO" id="GO:0051233">
    <property type="term" value="C:spindle midzone"/>
    <property type="evidence" value="ECO:0007669"/>
    <property type="project" value="UniProtKB-ARBA"/>
</dbReference>
<dbReference type="HOGENOM" id="CLU_430298_0_0_1"/>
<dbReference type="InterPro" id="IPR011009">
    <property type="entry name" value="Kinase-like_dom_sf"/>
</dbReference>
<dbReference type="GO" id="GO:0072479">
    <property type="term" value="P:response to mitotic cell cycle spindle assembly checkpoint signaling"/>
    <property type="evidence" value="ECO:0007669"/>
    <property type="project" value="UniProtKB-ARBA"/>
</dbReference>
<dbReference type="GO" id="GO:0032133">
    <property type="term" value="C:chromosome passenger complex"/>
    <property type="evidence" value="ECO:0007669"/>
    <property type="project" value="UniProtKB-ARBA"/>
</dbReference>
<proteinExistence type="inferred from homology"/>
<evidence type="ECO:0000256" key="11">
    <source>
        <dbReference type="PIRSR" id="PIRSR630616-2"/>
    </source>
</evidence>
<feature type="cross-link" description="Glycyl lysine isopeptide (Lys-Gly) (interchain with G-Cter in SUMO2)" evidence="12">
    <location>
        <position position="229"/>
    </location>
</feature>
<dbReference type="OMA" id="GAMKATY"/>
<dbReference type="InterPro" id="IPR000719">
    <property type="entry name" value="Prot_kinase_dom"/>
</dbReference>
<dbReference type="InterPro" id="IPR017441">
    <property type="entry name" value="Protein_kinase_ATP_BS"/>
</dbReference>
<dbReference type="GO" id="GO:1902115">
    <property type="term" value="P:regulation of organelle assembly"/>
    <property type="evidence" value="ECO:0007669"/>
    <property type="project" value="UniProtKB-ARBA"/>
</dbReference>
<protein>
    <recommendedName>
        <fullName evidence="2 14">Aurora kinase</fullName>
        <ecNumber evidence="1 14">2.7.11.1</ecNumber>
    </recommendedName>
</protein>
<evidence type="ECO:0000313" key="18">
    <source>
        <dbReference type="Proteomes" id="UP000030755"/>
    </source>
</evidence>
<evidence type="ECO:0000256" key="10">
    <source>
        <dbReference type="PIRSR" id="PIRSR630616-1"/>
    </source>
</evidence>
<evidence type="ECO:0000256" key="9">
    <source>
        <dbReference type="ARBA" id="ARBA00048679"/>
    </source>
</evidence>
<organism evidence="17 18">
    <name type="scientific">Rozella allomycis (strain CSF55)</name>
    <dbReference type="NCBI Taxonomy" id="988480"/>
    <lineage>
        <taxon>Eukaryota</taxon>
        <taxon>Fungi</taxon>
        <taxon>Fungi incertae sedis</taxon>
        <taxon>Cryptomycota</taxon>
        <taxon>Cryptomycota incertae sedis</taxon>
        <taxon>Rozella</taxon>
    </lineage>
</organism>
<feature type="binding site" evidence="11">
    <location>
        <begin position="182"/>
        <end position="184"/>
    </location>
    <ligand>
        <name>ATP</name>
        <dbReference type="ChEBI" id="CHEBI:30616"/>
    </ligand>
</feature>
<feature type="binding site" evidence="13">
    <location>
        <position position="396"/>
    </location>
    <ligand>
        <name>ATP</name>
        <dbReference type="ChEBI" id="CHEBI:30616"/>
    </ligand>
</feature>
<dbReference type="GO" id="GO:0032465">
    <property type="term" value="P:regulation of cytokinesis"/>
    <property type="evidence" value="ECO:0007669"/>
    <property type="project" value="UniProtKB-ARBA"/>
</dbReference>
<comment type="similarity">
    <text evidence="14">Belongs to the protein kinase superfamily. Ser/Thr protein kinase family. Aurora subfamily.</text>
</comment>
<feature type="binding site" evidence="11">
    <location>
        <begin position="231"/>
        <end position="232"/>
    </location>
    <ligand>
        <name>ATP</name>
        <dbReference type="ChEBI" id="CHEBI:30616"/>
    </ligand>
</feature>
<feature type="domain" description="Protein kinase" evidence="16">
    <location>
        <begin position="101"/>
        <end position="356"/>
    </location>
</feature>
<name>A0A075AX83_ROZAC</name>
<dbReference type="GO" id="GO:0044779">
    <property type="term" value="P:meiotic spindle checkpoint signaling"/>
    <property type="evidence" value="ECO:0007669"/>
    <property type="project" value="UniProtKB-ARBA"/>
</dbReference>
<dbReference type="PROSITE" id="PS00107">
    <property type="entry name" value="PROTEIN_KINASE_ATP"/>
    <property type="match status" value="2"/>
</dbReference>
<feature type="active site" description="Proton acceptor" evidence="10">
    <location>
        <position position="227"/>
    </location>
</feature>
<accession>A0A075AX83</accession>
<evidence type="ECO:0000256" key="13">
    <source>
        <dbReference type="PROSITE-ProRule" id="PRU10141"/>
    </source>
</evidence>
<evidence type="ECO:0000256" key="6">
    <source>
        <dbReference type="ARBA" id="ARBA00022777"/>
    </source>
</evidence>
<dbReference type="OrthoDB" id="377346at2759"/>